<protein>
    <submittedName>
        <fullName evidence="1">Hydrogenase expression/formation protein HupK</fullName>
    </submittedName>
</protein>
<evidence type="ECO:0000313" key="2">
    <source>
        <dbReference type="Proteomes" id="UP000294662"/>
    </source>
</evidence>
<dbReference type="RefSeq" id="WP_132827541.1">
    <property type="nucleotide sequence ID" value="NZ_SMFP01000002.1"/>
</dbReference>
<keyword evidence="2" id="KW-1185">Reference proteome</keyword>
<dbReference type="Proteomes" id="UP000294662">
    <property type="component" value="Unassembled WGS sequence"/>
</dbReference>
<dbReference type="AlphaFoldDB" id="A0A4R5EZ17"/>
<dbReference type="Gene3D" id="1.10.645.10">
    <property type="entry name" value="Cytochrome-c3 Hydrogenase, chain B"/>
    <property type="match status" value="1"/>
</dbReference>
<dbReference type="SUPFAM" id="SSF56762">
    <property type="entry name" value="HydB/Nqo4-like"/>
    <property type="match status" value="1"/>
</dbReference>
<dbReference type="InterPro" id="IPR029014">
    <property type="entry name" value="NiFe-Hase_large"/>
</dbReference>
<organism evidence="1 2">
    <name type="scientific">Antarcticimicrobium sediminis</name>
    <dbReference type="NCBI Taxonomy" id="2546227"/>
    <lineage>
        <taxon>Bacteria</taxon>
        <taxon>Pseudomonadati</taxon>
        <taxon>Pseudomonadota</taxon>
        <taxon>Alphaproteobacteria</taxon>
        <taxon>Rhodobacterales</taxon>
        <taxon>Paracoccaceae</taxon>
        <taxon>Antarcticimicrobium</taxon>
    </lineage>
</organism>
<dbReference type="EMBL" id="SMFP01000002">
    <property type="protein sequence ID" value="TDE40283.1"/>
    <property type="molecule type" value="Genomic_DNA"/>
</dbReference>
<gene>
    <name evidence="1" type="ORF">E1B25_04850</name>
</gene>
<dbReference type="OrthoDB" id="7778333at2"/>
<proteinExistence type="predicted"/>
<reference evidence="1 2" key="1">
    <citation type="submission" date="2019-03" db="EMBL/GenBank/DDBJ databases">
        <authorList>
            <person name="Zhang S."/>
        </authorList>
    </citation>
    <scope>NUCLEOTIDE SEQUENCE [LARGE SCALE GENOMIC DNA]</scope>
    <source>
        <strain evidence="1 2">S4J41</strain>
    </source>
</reference>
<comment type="caution">
    <text evidence="1">The sequence shown here is derived from an EMBL/GenBank/DDBJ whole genome shotgun (WGS) entry which is preliminary data.</text>
</comment>
<name>A0A4R5EZ17_9RHOB</name>
<sequence length="285" mass="30728">MTLTAPLTATTAPALPVAQLVIGKPVEEVVKLIPRLFNLCRGSQDVAIRLALGLPLEEAMRPHLAEDFVRDHLLRLGVMLPRQLGLDPLPIAQGGAWFLPQQMPTTLESFEAYLESGTGFAPVFKGLHGIFENGEAVANVPLVADEDLPRAQACENSIAARHFVHPLLLVVQRLKGRGPLWRAVARLLDLEACLTKELPKPRRLENGWAIVPASRGIYALRAQAMDGVVSRFERVTPTDHMLAPNGILAQSLASLPGGKHHLAGLVLDCLDPCSPVTLKGGQGHA</sequence>
<accession>A0A4R5EZ17</accession>
<evidence type="ECO:0000313" key="1">
    <source>
        <dbReference type="EMBL" id="TDE40283.1"/>
    </source>
</evidence>